<organism evidence="1 2">
    <name type="scientific">Aeromonas caviae</name>
    <name type="common">Aeromonas punctata</name>
    <dbReference type="NCBI Taxonomy" id="648"/>
    <lineage>
        <taxon>Bacteria</taxon>
        <taxon>Pseudomonadati</taxon>
        <taxon>Pseudomonadota</taxon>
        <taxon>Gammaproteobacteria</taxon>
        <taxon>Aeromonadales</taxon>
        <taxon>Aeromonadaceae</taxon>
        <taxon>Aeromonas</taxon>
    </lineage>
</organism>
<accession>A0AA42R8N3</accession>
<proteinExistence type="predicted"/>
<evidence type="ECO:0000313" key="2">
    <source>
        <dbReference type="Proteomes" id="UP001161704"/>
    </source>
</evidence>
<name>A0AA42R8N3_AERCA</name>
<dbReference type="Proteomes" id="UP001161704">
    <property type="component" value="Unassembled WGS sequence"/>
</dbReference>
<dbReference type="EMBL" id="JAOCIZ010000041">
    <property type="protein sequence ID" value="MDH1505687.1"/>
    <property type="molecule type" value="Genomic_DNA"/>
</dbReference>
<evidence type="ECO:0000313" key="1">
    <source>
        <dbReference type="EMBL" id="MDH1505687.1"/>
    </source>
</evidence>
<feature type="non-terminal residue" evidence="1">
    <location>
        <position position="1"/>
    </location>
</feature>
<protein>
    <submittedName>
        <fullName evidence="1">Uncharacterized protein</fullName>
    </submittedName>
</protein>
<dbReference type="AlphaFoldDB" id="A0AA42R8N3"/>
<sequence>FQRLFEAIDSGFTLPLAPSMEAHYRELIRSGKEIIAKRWLSSFNRSQSNRGDVLMHEKDLQIGIPDAVLGWQVGRSSLYRFGFPLLHNHGDRLSAFG</sequence>
<comment type="caution">
    <text evidence="1">The sequence shown here is derived from an EMBL/GenBank/DDBJ whole genome shotgun (WGS) entry which is preliminary data.</text>
</comment>
<dbReference type="RefSeq" id="WP_279982731.1">
    <property type="nucleotide sequence ID" value="NZ_JAOCIZ010000041.1"/>
</dbReference>
<gene>
    <name evidence="1" type="ORF">N5I20_11535</name>
</gene>
<reference evidence="1" key="1">
    <citation type="submission" date="2022-09" db="EMBL/GenBank/DDBJ databases">
        <title>Intensive care unit water sources are persistently colonized with multi-drug resistant bacteria and are the site of extensive horizontal gene transfer of antibiotic resistance genes.</title>
        <authorList>
            <person name="Diorio-Toth L."/>
        </authorList>
    </citation>
    <scope>NUCLEOTIDE SEQUENCE</scope>
    <source>
        <strain evidence="1">GD03710</strain>
    </source>
</reference>